<dbReference type="KEGG" id="tsph:KIH39_23780"/>
<accession>A0A8E6B619</accession>
<sequence length="431" mass="48051">MFNFFRLGVLPAVVGLAVSAGGTVAQQPFDGENKAKAMESLIYQKAESDILKTIEESNQLKERSEARATQLLRNKISAIKDEPSLGAKDRAKLIAKLETQIRVIENKDPAKNLVNSEELTNRKLKEEERAKAILAEIKDVRRELDTIKALFDSQKFDQARKQADALLKKFPDNPSSIALSNTTLNADAINEARIVSGQMREGYRLAMLAVDKSATMPKDDITFDVKYTREVVSKRNKPTLTQREVKILKSLEIESSFEFKDEPLEKVLNDLSKQMNTSIILDEVAKQELKIDSNTFVNASLKNVTTRSALRKILADKGLAFVMKNESIYVTTNEKAKDMLVSRVYYVGDLVSGLGPFNAIRAGNLADVRQTQEMVDQLMRAILSVDPNSWERNNNGGHGTVTFHWPSLSFVVRQSAEVHAKLSGSFGSGIK</sequence>
<evidence type="ECO:0000313" key="3">
    <source>
        <dbReference type="Proteomes" id="UP000676194"/>
    </source>
</evidence>
<reference evidence="2" key="1">
    <citation type="submission" date="2021-05" db="EMBL/GenBank/DDBJ databases">
        <title>Complete genome sequence of the cellulolytic planctomycete Telmatocola sphagniphila SP2T and characterization of the first cellulase from planctomycetes.</title>
        <authorList>
            <person name="Rakitin A.L."/>
            <person name="Beletsky A.V."/>
            <person name="Naumoff D.G."/>
            <person name="Kulichevskaya I.S."/>
            <person name="Mardanov A.V."/>
            <person name="Ravin N.V."/>
            <person name="Dedysh S.N."/>
        </authorList>
    </citation>
    <scope>NUCLEOTIDE SEQUENCE</scope>
    <source>
        <strain evidence="2">SP2T</strain>
    </source>
</reference>
<dbReference type="Gene3D" id="3.55.50.30">
    <property type="match status" value="1"/>
</dbReference>
<dbReference type="RefSeq" id="WP_213496151.1">
    <property type="nucleotide sequence ID" value="NZ_CP074694.1"/>
</dbReference>
<evidence type="ECO:0000256" key="1">
    <source>
        <dbReference type="SAM" id="Coils"/>
    </source>
</evidence>
<keyword evidence="1" id="KW-0175">Coiled coil</keyword>
<dbReference type="Proteomes" id="UP000676194">
    <property type="component" value="Chromosome"/>
</dbReference>
<evidence type="ECO:0000313" key="2">
    <source>
        <dbReference type="EMBL" id="QVL31821.1"/>
    </source>
</evidence>
<organism evidence="2 3">
    <name type="scientific">Telmatocola sphagniphila</name>
    <dbReference type="NCBI Taxonomy" id="1123043"/>
    <lineage>
        <taxon>Bacteria</taxon>
        <taxon>Pseudomonadati</taxon>
        <taxon>Planctomycetota</taxon>
        <taxon>Planctomycetia</taxon>
        <taxon>Gemmatales</taxon>
        <taxon>Gemmataceae</taxon>
    </lineage>
</organism>
<protein>
    <submittedName>
        <fullName evidence="2">Uncharacterized protein</fullName>
    </submittedName>
</protein>
<proteinExistence type="predicted"/>
<gene>
    <name evidence="2" type="ORF">KIH39_23780</name>
</gene>
<dbReference type="EMBL" id="CP074694">
    <property type="protein sequence ID" value="QVL31821.1"/>
    <property type="molecule type" value="Genomic_DNA"/>
</dbReference>
<feature type="coiled-coil region" evidence="1">
    <location>
        <begin position="116"/>
        <end position="150"/>
    </location>
</feature>
<name>A0A8E6B619_9BACT</name>
<keyword evidence="3" id="KW-1185">Reference proteome</keyword>
<feature type="coiled-coil region" evidence="1">
    <location>
        <begin position="43"/>
        <end position="74"/>
    </location>
</feature>
<dbReference type="AlphaFoldDB" id="A0A8E6B619"/>